<dbReference type="Pfam" id="PF02737">
    <property type="entry name" value="3HCDH_N"/>
    <property type="match status" value="1"/>
</dbReference>
<reference evidence="15" key="1">
    <citation type="submission" date="2022-06" db="EMBL/GenBank/DDBJ databases">
        <authorList>
            <consortium name="SYNGENTA / RWTH Aachen University"/>
        </authorList>
    </citation>
    <scope>NUCLEOTIDE SEQUENCE</scope>
</reference>
<accession>A0AAV0AIK2</accession>
<comment type="similarity">
    <text evidence="3">Belongs to the 3-hydroxyacyl-CoA dehydrogenase family.</text>
</comment>
<evidence type="ECO:0000256" key="8">
    <source>
        <dbReference type="ARBA" id="ARBA00023098"/>
    </source>
</evidence>
<dbReference type="InterPro" id="IPR013328">
    <property type="entry name" value="6PGD_dom2"/>
</dbReference>
<feature type="binding site" evidence="12">
    <location>
        <position position="108"/>
    </location>
    <ligand>
        <name>CoA</name>
        <dbReference type="ChEBI" id="CHEBI:57287"/>
    </ligand>
</feature>
<dbReference type="SUPFAM" id="SSF51735">
    <property type="entry name" value="NAD(P)-binding Rossmann-fold domains"/>
    <property type="match status" value="1"/>
</dbReference>
<protein>
    <recommendedName>
        <fullName evidence="4">3-hydroxyacyl-CoA dehydrogenase</fullName>
        <ecNumber evidence="4">1.1.1.35</ecNumber>
    </recommendedName>
</protein>
<dbReference type="FunFam" id="3.40.50.720:FF:000009">
    <property type="entry name" value="Fatty oxidation complex, alpha subunit"/>
    <property type="match status" value="1"/>
</dbReference>
<proteinExistence type="inferred from homology"/>
<evidence type="ECO:0000256" key="5">
    <source>
        <dbReference type="ARBA" id="ARBA00022832"/>
    </source>
</evidence>
<dbReference type="EC" id="1.1.1.35" evidence="4"/>
<evidence type="ECO:0000256" key="10">
    <source>
        <dbReference type="ARBA" id="ARBA00049556"/>
    </source>
</evidence>
<dbReference type="PROSITE" id="PS00067">
    <property type="entry name" value="3HCDH"/>
    <property type="match status" value="1"/>
</dbReference>
<dbReference type="AlphaFoldDB" id="A0AAV0AIK2"/>
<evidence type="ECO:0000256" key="7">
    <source>
        <dbReference type="ARBA" id="ARBA00023027"/>
    </source>
</evidence>
<dbReference type="GO" id="GO:0003857">
    <property type="term" value="F:(3S)-3-hydroxyacyl-CoA dehydrogenase (NAD+) activity"/>
    <property type="evidence" value="ECO:0007669"/>
    <property type="project" value="UniProtKB-EC"/>
</dbReference>
<dbReference type="Gene3D" id="3.40.50.720">
    <property type="entry name" value="NAD(P)-binding Rossmann-like Domain"/>
    <property type="match status" value="1"/>
</dbReference>
<dbReference type="InterPro" id="IPR006180">
    <property type="entry name" value="3-OHacyl-CoA_DH_CS"/>
</dbReference>
<keyword evidence="5" id="KW-0276">Fatty acid metabolism</keyword>
<dbReference type="Gene3D" id="1.10.1040.10">
    <property type="entry name" value="N-(1-d-carboxylethyl)-l-norvaline Dehydrogenase, domain 2"/>
    <property type="match status" value="1"/>
</dbReference>
<keyword evidence="8" id="KW-0443">Lipid metabolism</keyword>
<evidence type="ECO:0000256" key="3">
    <source>
        <dbReference type="ARBA" id="ARBA00009463"/>
    </source>
</evidence>
<evidence type="ECO:0000256" key="12">
    <source>
        <dbReference type="PIRSR" id="PIRSR000105-3"/>
    </source>
</evidence>
<keyword evidence="7" id="KW-0520">NAD</keyword>
<dbReference type="EMBL" id="CALTRL010000450">
    <property type="protein sequence ID" value="CAH7668249.1"/>
    <property type="molecule type" value="Genomic_DNA"/>
</dbReference>
<evidence type="ECO:0000313" key="15">
    <source>
        <dbReference type="EMBL" id="CAH7668249.1"/>
    </source>
</evidence>
<evidence type="ECO:0000256" key="6">
    <source>
        <dbReference type="ARBA" id="ARBA00023002"/>
    </source>
</evidence>
<evidence type="ECO:0000256" key="2">
    <source>
        <dbReference type="ARBA" id="ARBA00005005"/>
    </source>
</evidence>
<feature type="domain" description="3-hydroxyacyl-CoA dehydrogenase NAD binding" evidence="14">
    <location>
        <begin position="64"/>
        <end position="257"/>
    </location>
</feature>
<evidence type="ECO:0000259" key="13">
    <source>
        <dbReference type="Pfam" id="PF00725"/>
    </source>
</evidence>
<feature type="binding site" evidence="12">
    <location>
        <position position="190"/>
    </location>
    <ligand>
        <name>CoA</name>
        <dbReference type="ChEBI" id="CHEBI:57287"/>
    </ligand>
</feature>
<dbReference type="Pfam" id="PF00725">
    <property type="entry name" value="3HCDH"/>
    <property type="match status" value="1"/>
</dbReference>
<dbReference type="InterPro" id="IPR008927">
    <property type="entry name" value="6-PGluconate_DH-like_C_sf"/>
</dbReference>
<comment type="catalytic activity">
    <reaction evidence="10">
        <text>a (3S)-3-hydroxyacyl-CoA + NAD(+) = a 3-oxoacyl-CoA + NADH + H(+)</text>
        <dbReference type="Rhea" id="RHEA:22432"/>
        <dbReference type="ChEBI" id="CHEBI:15378"/>
        <dbReference type="ChEBI" id="CHEBI:57318"/>
        <dbReference type="ChEBI" id="CHEBI:57540"/>
        <dbReference type="ChEBI" id="CHEBI:57945"/>
        <dbReference type="ChEBI" id="CHEBI:90726"/>
        <dbReference type="EC" id="1.1.1.35"/>
    </reaction>
</comment>
<dbReference type="PIRSF" id="PIRSF000105">
    <property type="entry name" value="HCDH"/>
    <property type="match status" value="1"/>
</dbReference>
<comment type="subcellular location">
    <subcellularLocation>
        <location evidence="1">Mitochondrion matrix</location>
    </subcellularLocation>
</comment>
<dbReference type="GO" id="GO:0070403">
    <property type="term" value="F:NAD+ binding"/>
    <property type="evidence" value="ECO:0007669"/>
    <property type="project" value="InterPro"/>
</dbReference>
<dbReference type="InterPro" id="IPR036291">
    <property type="entry name" value="NAD(P)-bd_dom_sf"/>
</dbReference>
<dbReference type="GO" id="GO:0005759">
    <property type="term" value="C:mitochondrial matrix"/>
    <property type="evidence" value="ECO:0007669"/>
    <property type="project" value="UniProtKB-SubCell"/>
</dbReference>
<keyword evidence="9" id="KW-0496">Mitochondrion</keyword>
<dbReference type="SUPFAM" id="SSF48179">
    <property type="entry name" value="6-phosphogluconate dehydrogenase C-terminal domain-like"/>
    <property type="match status" value="1"/>
</dbReference>
<evidence type="ECO:0000256" key="4">
    <source>
        <dbReference type="ARBA" id="ARBA00013000"/>
    </source>
</evidence>
<sequence length="359" mass="39515">MMINSRRSSFLSRSFLIRAGGLRLSQGLSDAARSSLFRNGPSGRNYSVTTSRSDEVKSSGDVRNVTIIGAGLMGSGIAQVMAQAGLSVTLKGLNDSNADQARSTILKSLGRISKKKFPDDGQVKDRQALVDSVISRIKFSNSIRAIADGENRPDLIVEAIVENLEIKRELFTRLDQNVRSEDCIFASNTSSLRISDISSVLPQNRQRNFAGLHFFNPVPQMKLVEIVKASETSPEVIDRLASLSKFIGKTPVRCKDTPGFIVNRLLVPFLLESMRMLERGEATKEDIDTAMKLGAGHPMGPIELSDYVGLDTMKFISDGWRNERGGEIEEGLVKPVEALDRLVSHSKLGTKTKEGFYKY</sequence>
<dbReference type="Proteomes" id="UP001153365">
    <property type="component" value="Unassembled WGS sequence"/>
</dbReference>
<dbReference type="InterPro" id="IPR052242">
    <property type="entry name" value="Mito_3-hydroxyacyl-CoA_DH"/>
</dbReference>
<dbReference type="GO" id="GO:0006635">
    <property type="term" value="P:fatty acid beta-oxidation"/>
    <property type="evidence" value="ECO:0007669"/>
    <property type="project" value="TreeGrafter"/>
</dbReference>
<dbReference type="PANTHER" id="PTHR43561">
    <property type="match status" value="1"/>
</dbReference>
<dbReference type="InterPro" id="IPR022694">
    <property type="entry name" value="3-OHacyl-CoA_DH"/>
</dbReference>
<feature type="binding site" evidence="12">
    <location>
        <position position="115"/>
    </location>
    <ligand>
        <name>CoA</name>
        <dbReference type="ChEBI" id="CHEBI:57287"/>
    </ligand>
</feature>
<feature type="site" description="Important for catalytic activity" evidence="11">
    <location>
        <position position="213"/>
    </location>
</feature>
<name>A0AAV0AIK2_PHAPC</name>
<evidence type="ECO:0000256" key="11">
    <source>
        <dbReference type="PIRSR" id="PIRSR000105-1"/>
    </source>
</evidence>
<evidence type="ECO:0000259" key="14">
    <source>
        <dbReference type="Pfam" id="PF02737"/>
    </source>
</evidence>
<dbReference type="InterPro" id="IPR006176">
    <property type="entry name" value="3-OHacyl-CoA_DH_NAD-bd"/>
</dbReference>
<feature type="domain" description="3-hydroxyacyl-CoA dehydrogenase C-terminal" evidence="13">
    <location>
        <begin position="259"/>
        <end position="359"/>
    </location>
</feature>
<evidence type="ECO:0000256" key="1">
    <source>
        <dbReference type="ARBA" id="ARBA00004305"/>
    </source>
</evidence>
<comment type="pathway">
    <text evidence="2">Lipid metabolism; fatty acid beta-oxidation.</text>
</comment>
<keyword evidence="16" id="KW-1185">Reference proteome</keyword>
<keyword evidence="6" id="KW-0560">Oxidoreductase</keyword>
<organism evidence="15 16">
    <name type="scientific">Phakopsora pachyrhizi</name>
    <name type="common">Asian soybean rust disease fungus</name>
    <dbReference type="NCBI Taxonomy" id="170000"/>
    <lineage>
        <taxon>Eukaryota</taxon>
        <taxon>Fungi</taxon>
        <taxon>Dikarya</taxon>
        <taxon>Basidiomycota</taxon>
        <taxon>Pucciniomycotina</taxon>
        <taxon>Pucciniomycetes</taxon>
        <taxon>Pucciniales</taxon>
        <taxon>Phakopsoraceae</taxon>
        <taxon>Phakopsora</taxon>
    </lineage>
</organism>
<dbReference type="PANTHER" id="PTHR43561:SF3">
    <property type="entry name" value="HYDROXYACYL-COENZYME A DEHYDROGENASE, MITOCHONDRIAL"/>
    <property type="match status" value="1"/>
</dbReference>
<dbReference type="InterPro" id="IPR006108">
    <property type="entry name" value="3HC_DH_C"/>
</dbReference>
<gene>
    <name evidence="15" type="ORF">PPACK8108_LOCUS2726</name>
</gene>
<evidence type="ECO:0000313" key="16">
    <source>
        <dbReference type="Proteomes" id="UP001153365"/>
    </source>
</evidence>
<evidence type="ECO:0000256" key="9">
    <source>
        <dbReference type="ARBA" id="ARBA00023128"/>
    </source>
</evidence>
<comment type="caution">
    <text evidence="15">The sequence shown here is derived from an EMBL/GenBank/DDBJ whole genome shotgun (WGS) entry which is preliminary data.</text>
</comment>